<evidence type="ECO:0000256" key="2">
    <source>
        <dbReference type="ARBA" id="ARBA00022448"/>
    </source>
</evidence>
<dbReference type="EMBL" id="SOIJ01000025">
    <property type="protein sequence ID" value="TET94202.1"/>
    <property type="molecule type" value="Genomic_DNA"/>
</dbReference>
<dbReference type="Pfam" id="PF01991">
    <property type="entry name" value="vATP-synt_E"/>
    <property type="match status" value="1"/>
</dbReference>
<comment type="similarity">
    <text evidence="1">Belongs to the V-ATPase E subunit family.</text>
</comment>
<evidence type="ECO:0000313" key="4">
    <source>
        <dbReference type="EMBL" id="TET94202.1"/>
    </source>
</evidence>
<dbReference type="GO" id="GO:0033178">
    <property type="term" value="C:proton-transporting two-sector ATPase complex, catalytic domain"/>
    <property type="evidence" value="ECO:0007669"/>
    <property type="project" value="InterPro"/>
</dbReference>
<reference evidence="4 5" key="1">
    <citation type="submission" date="2019-03" db="EMBL/GenBank/DDBJ databases">
        <title>Metabolic potential of uncultured bacteria and archaea associated with petroleum seepage in deep-sea sediments.</title>
        <authorList>
            <person name="Dong X."/>
            <person name="Hubert C."/>
        </authorList>
    </citation>
    <scope>NUCLEOTIDE SEQUENCE [LARGE SCALE GENOMIC DNA]</scope>
    <source>
        <strain evidence="4">E29_bin28</strain>
    </source>
</reference>
<evidence type="ECO:0000313" key="5">
    <source>
        <dbReference type="Proteomes" id="UP000316925"/>
    </source>
</evidence>
<keyword evidence="2" id="KW-0813">Transport</keyword>
<gene>
    <name evidence="4" type="ORF">E3J33_00530</name>
</gene>
<protein>
    <recommendedName>
        <fullName evidence="6">V-type proton ATPase subunit E</fullName>
    </recommendedName>
</protein>
<dbReference type="Gene3D" id="1.20.5.620">
    <property type="entry name" value="F1F0 ATP synthase subunit B, membrane domain"/>
    <property type="match status" value="1"/>
</dbReference>
<proteinExistence type="inferred from homology"/>
<feature type="non-terminal residue" evidence="4">
    <location>
        <position position="184"/>
    </location>
</feature>
<name>A0A523YRQ0_UNCAE</name>
<dbReference type="InterPro" id="IPR002842">
    <property type="entry name" value="ATPase_V1_Esu"/>
</dbReference>
<accession>A0A523YRQ0</accession>
<dbReference type="Proteomes" id="UP000316925">
    <property type="component" value="Unassembled WGS sequence"/>
</dbReference>
<keyword evidence="3" id="KW-0406">Ion transport</keyword>
<comment type="caution">
    <text evidence="4">The sequence shown here is derived from an EMBL/GenBank/DDBJ whole genome shotgun (WGS) entry which is preliminary data.</text>
</comment>
<evidence type="ECO:0000256" key="1">
    <source>
        <dbReference type="ARBA" id="ARBA00005901"/>
    </source>
</evidence>
<sequence length="184" mass="21569">MALEDIVRNIKAKATQEVNRIKEEADKEGEEIIKKAREEADKVKTRILYQLESQAKEGKRKLVIRMRSEERKKLLIHKRKLMDEAFRQAKQKLSSLEKAEYLSLIKRSLISNIDSGEEEIIVSPRDEEWMEGNFINDLRKSLKETGTTDEVRLSPELELQERGFILKKKDVQINCTFSNLFFSL</sequence>
<dbReference type="SUPFAM" id="SSF160527">
    <property type="entry name" value="V-type ATPase subunit E-like"/>
    <property type="match status" value="1"/>
</dbReference>
<evidence type="ECO:0000256" key="3">
    <source>
        <dbReference type="ARBA" id="ARBA00023065"/>
    </source>
</evidence>
<dbReference type="GO" id="GO:0046961">
    <property type="term" value="F:proton-transporting ATPase activity, rotational mechanism"/>
    <property type="evidence" value="ECO:0007669"/>
    <property type="project" value="InterPro"/>
</dbReference>
<dbReference type="AlphaFoldDB" id="A0A523YRQ0"/>
<organism evidence="4 5">
    <name type="scientific">Aerophobetes bacterium</name>
    <dbReference type="NCBI Taxonomy" id="2030807"/>
    <lineage>
        <taxon>Bacteria</taxon>
        <taxon>Candidatus Aerophobota</taxon>
    </lineage>
</organism>
<evidence type="ECO:0008006" key="6">
    <source>
        <dbReference type="Google" id="ProtNLM"/>
    </source>
</evidence>